<feature type="transmembrane region" description="Helical" evidence="1">
    <location>
        <begin position="9"/>
        <end position="32"/>
    </location>
</feature>
<keyword evidence="1" id="KW-0472">Membrane</keyword>
<reference evidence="3 4" key="1">
    <citation type="submission" date="2014-09" db="EMBL/GenBank/DDBJ databases">
        <title>Isolation and characterization of Aurantimonas altamirensis ON-56566 from clinical sample following a dog bite.</title>
        <authorList>
            <person name="Eshaghi A."/>
            <person name="Li A."/>
            <person name="Shahinas D."/>
            <person name="Bahn P."/>
            <person name="Kus J.V."/>
            <person name="Patel S.N."/>
        </authorList>
    </citation>
    <scope>NUCLEOTIDE SEQUENCE [LARGE SCALE GENOMIC DNA]</scope>
    <source>
        <strain evidence="3 4">ON-56566</strain>
    </source>
</reference>
<evidence type="ECO:0000313" key="3">
    <source>
        <dbReference type="EMBL" id="KHJ54311.1"/>
    </source>
</evidence>
<dbReference type="OrthoDB" id="9809813at2"/>
<dbReference type="GO" id="GO:0000270">
    <property type="term" value="P:peptidoglycan metabolic process"/>
    <property type="evidence" value="ECO:0007669"/>
    <property type="project" value="TreeGrafter"/>
</dbReference>
<keyword evidence="1" id="KW-0812">Transmembrane</keyword>
<dbReference type="AlphaFoldDB" id="A0A0B1Q4K4"/>
<comment type="caution">
    <text evidence="3">The sequence shown here is derived from an EMBL/GenBank/DDBJ whole genome shotgun (WGS) entry which is preliminary data.</text>
</comment>
<evidence type="ECO:0000259" key="2">
    <source>
        <dbReference type="Pfam" id="PF02698"/>
    </source>
</evidence>
<accession>A0A0B1Q4K4</accession>
<feature type="domain" description="DUF218" evidence="2">
    <location>
        <begin position="79"/>
        <end position="246"/>
    </location>
</feature>
<protein>
    <recommendedName>
        <fullName evidence="2">DUF218 domain-containing protein</fullName>
    </recommendedName>
</protein>
<dbReference type="PANTHER" id="PTHR30336">
    <property type="entry name" value="INNER MEMBRANE PROTEIN, PROBABLE PERMEASE"/>
    <property type="match status" value="1"/>
</dbReference>
<proteinExistence type="predicted"/>
<dbReference type="GO" id="GO:0005886">
    <property type="term" value="C:plasma membrane"/>
    <property type="evidence" value="ECO:0007669"/>
    <property type="project" value="TreeGrafter"/>
</dbReference>
<gene>
    <name evidence="3" type="ORF">LA66_12685</name>
</gene>
<dbReference type="Pfam" id="PF02698">
    <property type="entry name" value="DUF218"/>
    <property type="match status" value="1"/>
</dbReference>
<keyword evidence="1" id="KW-1133">Transmembrane helix</keyword>
<dbReference type="GO" id="GO:0043164">
    <property type="term" value="P:Gram-negative-bacterium-type cell wall biogenesis"/>
    <property type="evidence" value="ECO:0007669"/>
    <property type="project" value="TreeGrafter"/>
</dbReference>
<organism evidence="3 4">
    <name type="scientific">Aureimonas altamirensis</name>
    <dbReference type="NCBI Taxonomy" id="370622"/>
    <lineage>
        <taxon>Bacteria</taxon>
        <taxon>Pseudomonadati</taxon>
        <taxon>Pseudomonadota</taxon>
        <taxon>Alphaproteobacteria</taxon>
        <taxon>Hyphomicrobiales</taxon>
        <taxon>Aurantimonadaceae</taxon>
        <taxon>Aureimonas</taxon>
    </lineage>
</organism>
<dbReference type="InterPro" id="IPR051599">
    <property type="entry name" value="Cell_Envelope_Assoc"/>
</dbReference>
<name>A0A0B1Q4K4_9HYPH</name>
<dbReference type="RefSeq" id="WP_039193652.1">
    <property type="nucleotide sequence ID" value="NZ_JRFJ01000003.1"/>
</dbReference>
<sequence>MFFYLSKIFWFVVQPLSVVMIVIALGFVAGIAGWRRTAAWVSGTGLAMLLLIGLSPLGLLMMSGLENRIQRPPLPGKVDGIIVLGGSLDTRVAGTRGEPELNDAADRVTEGVALARRFPEARLIFSGGTAAVLFDDISEAGVAGRLMESLGVEPSRIELEDRSRDTFENAVYTRQMAQPKPGEVWLLVTSAFHMPRAVGCFRVAGFDVVPWPVDYRTPAGEAVWRPSAANIRNVEKVHFAIREYIGLAAYWMSGRTDALLPGA</sequence>
<evidence type="ECO:0000313" key="4">
    <source>
        <dbReference type="Proteomes" id="UP000030826"/>
    </source>
</evidence>
<dbReference type="Proteomes" id="UP000030826">
    <property type="component" value="Unassembled WGS sequence"/>
</dbReference>
<dbReference type="EMBL" id="JRFJ01000003">
    <property type="protein sequence ID" value="KHJ54311.1"/>
    <property type="molecule type" value="Genomic_DNA"/>
</dbReference>
<evidence type="ECO:0000256" key="1">
    <source>
        <dbReference type="SAM" id="Phobius"/>
    </source>
</evidence>
<dbReference type="PANTHER" id="PTHR30336:SF4">
    <property type="entry name" value="ENVELOPE BIOGENESIS FACTOR ELYC"/>
    <property type="match status" value="1"/>
</dbReference>
<dbReference type="InterPro" id="IPR014729">
    <property type="entry name" value="Rossmann-like_a/b/a_fold"/>
</dbReference>
<dbReference type="Gene3D" id="3.40.50.620">
    <property type="entry name" value="HUPs"/>
    <property type="match status" value="1"/>
</dbReference>
<dbReference type="CDD" id="cd06259">
    <property type="entry name" value="YdcF-like"/>
    <property type="match status" value="1"/>
</dbReference>
<feature type="transmembrane region" description="Helical" evidence="1">
    <location>
        <begin position="38"/>
        <end position="61"/>
    </location>
</feature>
<dbReference type="InterPro" id="IPR003848">
    <property type="entry name" value="DUF218"/>
</dbReference>